<dbReference type="Proteomes" id="UP000295172">
    <property type="component" value="Unassembled WGS sequence"/>
</dbReference>
<feature type="transmembrane region" description="Helical" evidence="7">
    <location>
        <begin position="285"/>
        <end position="303"/>
    </location>
</feature>
<evidence type="ECO:0000313" key="10">
    <source>
        <dbReference type="Proteomes" id="UP000295172"/>
    </source>
</evidence>
<keyword evidence="5 7" id="KW-0472">Membrane</keyword>
<evidence type="ECO:0000313" key="9">
    <source>
        <dbReference type="EMBL" id="TDD17460.1"/>
    </source>
</evidence>
<dbReference type="AlphaFoldDB" id="A0A4R4WR11"/>
<proteinExistence type="predicted"/>
<evidence type="ECO:0000256" key="5">
    <source>
        <dbReference type="ARBA" id="ARBA00023136"/>
    </source>
</evidence>
<comment type="caution">
    <text evidence="9">The sequence shown here is derived from an EMBL/GenBank/DDBJ whole genome shotgun (WGS) entry which is preliminary data.</text>
</comment>
<name>A0A4R4WR11_9ACTN</name>
<dbReference type="GO" id="GO:0005886">
    <property type="term" value="C:plasma membrane"/>
    <property type="evidence" value="ECO:0007669"/>
    <property type="project" value="UniProtKB-SubCell"/>
</dbReference>
<evidence type="ECO:0000256" key="1">
    <source>
        <dbReference type="ARBA" id="ARBA00004651"/>
    </source>
</evidence>
<dbReference type="Gene3D" id="1.20.1250.20">
    <property type="entry name" value="MFS general substrate transporter like domains"/>
    <property type="match status" value="1"/>
</dbReference>
<gene>
    <name evidence="9" type="ORF">E1218_27920</name>
</gene>
<feature type="transmembrane region" description="Helical" evidence="7">
    <location>
        <begin position="250"/>
        <end position="273"/>
    </location>
</feature>
<feature type="transmembrane region" description="Helical" evidence="7">
    <location>
        <begin position="159"/>
        <end position="187"/>
    </location>
</feature>
<feature type="transmembrane region" description="Helical" evidence="7">
    <location>
        <begin position="21"/>
        <end position="41"/>
    </location>
</feature>
<comment type="subcellular location">
    <subcellularLocation>
        <location evidence="1">Cell membrane</location>
        <topology evidence="1">Multi-pass membrane protein</topology>
    </subcellularLocation>
</comment>
<dbReference type="SUPFAM" id="SSF103473">
    <property type="entry name" value="MFS general substrate transporter"/>
    <property type="match status" value="1"/>
</dbReference>
<dbReference type="GO" id="GO:0022857">
    <property type="term" value="F:transmembrane transporter activity"/>
    <property type="evidence" value="ECO:0007669"/>
    <property type="project" value="InterPro"/>
</dbReference>
<protein>
    <submittedName>
        <fullName evidence="9">MFS transporter</fullName>
    </submittedName>
</protein>
<dbReference type="PANTHER" id="PTHR23513:SF6">
    <property type="entry name" value="MAJOR FACILITATOR SUPERFAMILY ASSOCIATED DOMAIN-CONTAINING PROTEIN"/>
    <property type="match status" value="1"/>
</dbReference>
<feature type="domain" description="Major facilitator superfamily (MFS) profile" evidence="8">
    <location>
        <begin position="218"/>
        <end position="446"/>
    </location>
</feature>
<dbReference type="CDD" id="cd06173">
    <property type="entry name" value="MFS_MefA_like"/>
    <property type="match status" value="1"/>
</dbReference>
<keyword evidence="2" id="KW-1003">Cell membrane</keyword>
<feature type="region of interest" description="Disordered" evidence="6">
    <location>
        <begin position="407"/>
        <end position="446"/>
    </location>
</feature>
<dbReference type="PANTHER" id="PTHR23513">
    <property type="entry name" value="INTEGRAL MEMBRANE EFFLUX PROTEIN-RELATED"/>
    <property type="match status" value="1"/>
</dbReference>
<feature type="compositionally biased region" description="Basic and acidic residues" evidence="6">
    <location>
        <begin position="436"/>
        <end position="446"/>
    </location>
</feature>
<keyword evidence="3 7" id="KW-0812">Transmembrane</keyword>
<sequence>MEVVVTRDFRWLLVGQTTSQFGAQISGVAIPLLAVLTLGATPFELGLVTASGTVAFALIGLPAGAWVDRWRRRRILVASDLVRAGLLATIPVAALAGVLTISQLVVVSLLTGFARVFFDVGYQSYLPSVIGKDRLLTGNSAMETIRASGQIAGPGVGGWLVTAIGAANVVLIQAGTYLASALSLLAIRSREEVRPPAGESRLWEQIREGLAYVARHRLIRAVAITSAVNNFAFALASAVSFIFLVRTLGLTPTLVGIVLAVGSVTAMLGAAVTPRLARRFGPGRIIWLSLAITGPLGVLGPLAQPGWLVLLLVLGAAVGELGQIVYAITSVTLRQRIVPERLLGRVNATMRFLLMGLFPLGALLGGALGTLVGPRLTLLVATGLIAVSWLPAYFAISREAGNLIPDAADRSTVQPNQERGDHDRSRGLPGVGDDEAAGRRGGDPQR</sequence>
<accession>A0A4R4WR11</accession>
<feature type="transmembrane region" description="Helical" evidence="7">
    <location>
        <begin position="47"/>
        <end position="67"/>
    </location>
</feature>
<evidence type="ECO:0000256" key="7">
    <source>
        <dbReference type="SAM" id="Phobius"/>
    </source>
</evidence>
<dbReference type="InterPro" id="IPR036259">
    <property type="entry name" value="MFS_trans_sf"/>
</dbReference>
<dbReference type="OrthoDB" id="9815525at2"/>
<dbReference type="EMBL" id="SMKR01000153">
    <property type="protein sequence ID" value="TDD17460.1"/>
    <property type="molecule type" value="Genomic_DNA"/>
</dbReference>
<dbReference type="InterPro" id="IPR020846">
    <property type="entry name" value="MFS_dom"/>
</dbReference>
<feature type="transmembrane region" description="Helical" evidence="7">
    <location>
        <begin position="88"/>
        <end position="118"/>
    </location>
</feature>
<keyword evidence="4 7" id="KW-1133">Transmembrane helix</keyword>
<dbReference type="Pfam" id="PF07690">
    <property type="entry name" value="MFS_1"/>
    <property type="match status" value="1"/>
</dbReference>
<reference evidence="9 10" key="1">
    <citation type="submission" date="2019-02" db="EMBL/GenBank/DDBJ databases">
        <title>Draft genome sequences of novel Actinobacteria.</title>
        <authorList>
            <person name="Sahin N."/>
            <person name="Ay H."/>
            <person name="Saygin H."/>
        </authorList>
    </citation>
    <scope>NUCLEOTIDE SEQUENCE [LARGE SCALE GENOMIC DNA]</scope>
    <source>
        <strain evidence="9 10">16K104</strain>
    </source>
</reference>
<dbReference type="PROSITE" id="PS50850">
    <property type="entry name" value="MFS"/>
    <property type="match status" value="1"/>
</dbReference>
<keyword evidence="10" id="KW-1185">Reference proteome</keyword>
<organism evidence="9 10">
    <name type="scientific">Kribbella turkmenica</name>
    <dbReference type="NCBI Taxonomy" id="2530375"/>
    <lineage>
        <taxon>Bacteria</taxon>
        <taxon>Bacillati</taxon>
        <taxon>Actinomycetota</taxon>
        <taxon>Actinomycetes</taxon>
        <taxon>Propionibacteriales</taxon>
        <taxon>Kribbellaceae</taxon>
        <taxon>Kribbella</taxon>
    </lineage>
</organism>
<evidence type="ECO:0000256" key="2">
    <source>
        <dbReference type="ARBA" id="ARBA00022475"/>
    </source>
</evidence>
<feature type="transmembrane region" description="Helical" evidence="7">
    <location>
        <begin position="221"/>
        <end position="244"/>
    </location>
</feature>
<evidence type="ECO:0000256" key="6">
    <source>
        <dbReference type="SAM" id="MobiDB-lite"/>
    </source>
</evidence>
<dbReference type="InterPro" id="IPR011701">
    <property type="entry name" value="MFS"/>
</dbReference>
<feature type="transmembrane region" description="Helical" evidence="7">
    <location>
        <begin position="309"/>
        <end position="331"/>
    </location>
</feature>
<evidence type="ECO:0000256" key="4">
    <source>
        <dbReference type="ARBA" id="ARBA00022989"/>
    </source>
</evidence>
<evidence type="ECO:0000256" key="3">
    <source>
        <dbReference type="ARBA" id="ARBA00022692"/>
    </source>
</evidence>
<evidence type="ECO:0000259" key="8">
    <source>
        <dbReference type="PROSITE" id="PS50850"/>
    </source>
</evidence>
<feature type="transmembrane region" description="Helical" evidence="7">
    <location>
        <begin position="378"/>
        <end position="396"/>
    </location>
</feature>
<feature type="transmembrane region" description="Helical" evidence="7">
    <location>
        <begin position="352"/>
        <end position="372"/>
    </location>
</feature>